<keyword evidence="2" id="KW-1185">Reference proteome</keyword>
<organism evidence="1 2">
    <name type="scientific">Auriscalpium vulgare</name>
    <dbReference type="NCBI Taxonomy" id="40419"/>
    <lineage>
        <taxon>Eukaryota</taxon>
        <taxon>Fungi</taxon>
        <taxon>Dikarya</taxon>
        <taxon>Basidiomycota</taxon>
        <taxon>Agaricomycotina</taxon>
        <taxon>Agaricomycetes</taxon>
        <taxon>Russulales</taxon>
        <taxon>Auriscalpiaceae</taxon>
        <taxon>Auriscalpium</taxon>
    </lineage>
</organism>
<comment type="caution">
    <text evidence="1">The sequence shown here is derived from an EMBL/GenBank/DDBJ whole genome shotgun (WGS) entry which is preliminary data.</text>
</comment>
<gene>
    <name evidence="1" type="ORF">FA95DRAFT_1557923</name>
</gene>
<protein>
    <submittedName>
        <fullName evidence="1">UPF0187-domain-containing protein</fullName>
    </submittedName>
</protein>
<sequence length="430" mass="47410">MASLLPSSSTFSKVVHRKLISRQHLRKYSWLPDVLRVKHSIIGRIVGPVLTMTLIAGLVVYGWSKGKPVTLTNSVTPLLAVVVGLILVFRNGTSYDRYYEGRKAFGSLTSHVRNLSRSIWVQVALPPKDDLKGKTPATDISLAQLRRRKVDALKLTLSFAFATKHYLREEDGLEWEDYAGVIPRSFTRAHHVLVASRRNSVATSYSAIVTDTLTTTPDKSRASTPERGASTDGSGVLPVVGATKRVRVKRSKTNIKTPLLGGSEYRVDFEDSSIPLPLIVAHELTRMIFAFRRDGLLETVGPAGVNAMNANISSMVDQLTNVERIANTPIPKSYSIHLKQCVTLYLCALPFTLVKELGWATIPIVTVVAFTFMGIEGIAEEIEMPFGLDESDLPLDRYCSDLKEETDFMIDRLPEGGTGGYGWDDGEGDD</sequence>
<name>A0ACB8RWB9_9AGAM</name>
<dbReference type="Proteomes" id="UP000814033">
    <property type="component" value="Unassembled WGS sequence"/>
</dbReference>
<reference evidence="1" key="1">
    <citation type="submission" date="2021-02" db="EMBL/GenBank/DDBJ databases">
        <authorList>
            <consortium name="DOE Joint Genome Institute"/>
            <person name="Ahrendt S."/>
            <person name="Looney B.P."/>
            <person name="Miyauchi S."/>
            <person name="Morin E."/>
            <person name="Drula E."/>
            <person name="Courty P.E."/>
            <person name="Chicoki N."/>
            <person name="Fauchery L."/>
            <person name="Kohler A."/>
            <person name="Kuo A."/>
            <person name="Labutti K."/>
            <person name="Pangilinan J."/>
            <person name="Lipzen A."/>
            <person name="Riley R."/>
            <person name="Andreopoulos W."/>
            <person name="He G."/>
            <person name="Johnson J."/>
            <person name="Barry K.W."/>
            <person name="Grigoriev I.V."/>
            <person name="Nagy L."/>
            <person name="Hibbett D."/>
            <person name="Henrissat B."/>
            <person name="Matheny P.B."/>
            <person name="Labbe J."/>
            <person name="Martin F."/>
        </authorList>
    </citation>
    <scope>NUCLEOTIDE SEQUENCE</scope>
    <source>
        <strain evidence="1">FP105234-sp</strain>
    </source>
</reference>
<reference evidence="1" key="2">
    <citation type="journal article" date="2022" name="New Phytol.">
        <title>Evolutionary transition to the ectomycorrhizal habit in the genomes of a hyperdiverse lineage of mushroom-forming fungi.</title>
        <authorList>
            <person name="Looney B."/>
            <person name="Miyauchi S."/>
            <person name="Morin E."/>
            <person name="Drula E."/>
            <person name="Courty P.E."/>
            <person name="Kohler A."/>
            <person name="Kuo A."/>
            <person name="LaButti K."/>
            <person name="Pangilinan J."/>
            <person name="Lipzen A."/>
            <person name="Riley R."/>
            <person name="Andreopoulos W."/>
            <person name="He G."/>
            <person name="Johnson J."/>
            <person name="Nolan M."/>
            <person name="Tritt A."/>
            <person name="Barry K.W."/>
            <person name="Grigoriev I.V."/>
            <person name="Nagy L.G."/>
            <person name="Hibbett D."/>
            <person name="Henrissat B."/>
            <person name="Matheny P.B."/>
            <person name="Labbe J."/>
            <person name="Martin F.M."/>
        </authorList>
    </citation>
    <scope>NUCLEOTIDE SEQUENCE</scope>
    <source>
        <strain evidence="1">FP105234-sp</strain>
    </source>
</reference>
<dbReference type="EMBL" id="MU275885">
    <property type="protein sequence ID" value="KAI0048564.1"/>
    <property type="molecule type" value="Genomic_DNA"/>
</dbReference>
<evidence type="ECO:0000313" key="1">
    <source>
        <dbReference type="EMBL" id="KAI0048564.1"/>
    </source>
</evidence>
<proteinExistence type="predicted"/>
<accession>A0ACB8RWB9</accession>
<evidence type="ECO:0000313" key="2">
    <source>
        <dbReference type="Proteomes" id="UP000814033"/>
    </source>
</evidence>